<feature type="domain" description="Laminin G" evidence="16">
    <location>
        <begin position="3684"/>
        <end position="3870"/>
    </location>
</feature>
<dbReference type="SMART" id="SM00180">
    <property type="entry name" value="EGF_Lam"/>
    <property type="match status" value="22"/>
</dbReference>
<dbReference type="Gene3D" id="2.60.120.260">
    <property type="entry name" value="Galactose-binding domain-like"/>
    <property type="match status" value="1"/>
</dbReference>
<dbReference type="SMART" id="SM00281">
    <property type="entry name" value="LamB"/>
    <property type="match status" value="1"/>
</dbReference>
<evidence type="ECO:0000256" key="5">
    <source>
        <dbReference type="ARBA" id="ARBA00022737"/>
    </source>
</evidence>
<dbReference type="FunFam" id="2.10.25.10:FF:000051">
    <property type="entry name" value="Laminin subunit alpha 4"/>
    <property type="match status" value="1"/>
</dbReference>
<dbReference type="GO" id="GO:0007155">
    <property type="term" value="P:cell adhesion"/>
    <property type="evidence" value="ECO:0007669"/>
    <property type="project" value="UniProtKB-KW"/>
</dbReference>
<feature type="region of interest" description="Disordered" evidence="14">
    <location>
        <begin position="3401"/>
        <end position="3422"/>
    </location>
</feature>
<feature type="disulfide bond" evidence="12">
    <location>
        <begin position="753"/>
        <end position="762"/>
    </location>
</feature>
<feature type="coiled-coil region" evidence="13">
    <location>
        <begin position="2442"/>
        <end position="2469"/>
    </location>
</feature>
<dbReference type="FunFam" id="2.10.25.10:FF:000388">
    <property type="entry name" value="Laminin subunit alpha"/>
    <property type="match status" value="1"/>
</dbReference>
<dbReference type="PROSITE" id="PS51117">
    <property type="entry name" value="LAMININ_NTER"/>
    <property type="match status" value="1"/>
</dbReference>
<feature type="domain" description="Laminin EGF-like" evidence="17">
    <location>
        <begin position="1402"/>
        <end position="1447"/>
    </location>
</feature>
<dbReference type="PANTHER" id="PTHR10574:SF406">
    <property type="entry name" value="LAMININ SUBUNIT ALPHA 5"/>
    <property type="match status" value="1"/>
</dbReference>
<feature type="disulfide bond" evidence="12">
    <location>
        <begin position="1849"/>
        <end position="1858"/>
    </location>
</feature>
<feature type="disulfide bond" evidence="12">
    <location>
        <begin position="522"/>
        <end position="531"/>
    </location>
</feature>
<dbReference type="InterPro" id="IPR000742">
    <property type="entry name" value="EGF"/>
</dbReference>
<feature type="disulfide bond" evidence="12">
    <location>
        <begin position="1542"/>
        <end position="1559"/>
    </location>
</feature>
<dbReference type="Pfam" id="PF00055">
    <property type="entry name" value="Laminin_N"/>
    <property type="match status" value="1"/>
</dbReference>
<feature type="disulfide bond" evidence="12">
    <location>
        <begin position="549"/>
        <end position="566"/>
    </location>
</feature>
<feature type="coiled-coil region" evidence="13">
    <location>
        <begin position="2338"/>
        <end position="2386"/>
    </location>
</feature>
<feature type="domain" description="Laminin EGF-like" evidence="17">
    <location>
        <begin position="455"/>
        <end position="500"/>
    </location>
</feature>
<dbReference type="PROSITE" id="PS01248">
    <property type="entry name" value="EGF_LAM_1"/>
    <property type="match status" value="7"/>
</dbReference>
<dbReference type="GO" id="GO:0009888">
    <property type="term" value="P:tissue development"/>
    <property type="evidence" value="ECO:0007669"/>
    <property type="project" value="TreeGrafter"/>
</dbReference>
<feature type="domain" description="Laminin G" evidence="16">
    <location>
        <begin position="3101"/>
        <end position="3284"/>
    </location>
</feature>
<dbReference type="FunFam" id="2.60.120.260:FF:000092">
    <property type="entry name" value="Laminin subunit alpha-3"/>
    <property type="match status" value="1"/>
</dbReference>
<comment type="subcellular location">
    <subcellularLocation>
        <location evidence="1">Secreted</location>
        <location evidence="1">Extracellular space</location>
        <location evidence="1">Extracellular matrix</location>
        <location evidence="1">Basement membrane</location>
    </subcellularLocation>
</comment>
<feature type="domain" description="Laminin G" evidence="16">
    <location>
        <begin position="2923"/>
        <end position="3098"/>
    </location>
</feature>
<evidence type="ECO:0000313" key="20">
    <source>
        <dbReference type="EMBL" id="CAF0815160.1"/>
    </source>
</evidence>
<dbReference type="GO" id="GO:0009887">
    <property type="term" value="P:animal organ morphogenesis"/>
    <property type="evidence" value="ECO:0007669"/>
    <property type="project" value="TreeGrafter"/>
</dbReference>
<evidence type="ECO:0008006" key="23">
    <source>
        <dbReference type="Google" id="ProtNLM"/>
    </source>
</evidence>
<dbReference type="FunFam" id="2.10.25.10:FF:000090">
    <property type="entry name" value="laminin subunit alpha"/>
    <property type="match status" value="1"/>
</dbReference>
<feature type="disulfide bond" evidence="12">
    <location>
        <begin position="1540"/>
        <end position="1552"/>
    </location>
</feature>
<keyword evidence="3" id="KW-0272">Extracellular matrix</keyword>
<evidence type="ECO:0000256" key="15">
    <source>
        <dbReference type="SAM" id="SignalP"/>
    </source>
</evidence>
<keyword evidence="8 13" id="KW-0175">Coiled coil</keyword>
<feature type="disulfide bond" evidence="12">
    <location>
        <begin position="1515"/>
        <end position="1524"/>
    </location>
</feature>
<evidence type="ECO:0000259" key="19">
    <source>
        <dbReference type="PROSITE" id="PS51117"/>
    </source>
</evidence>
<dbReference type="SUPFAM" id="SSF57196">
    <property type="entry name" value="EGF/Laminin"/>
    <property type="match status" value="19"/>
</dbReference>
<dbReference type="Proteomes" id="UP000677228">
    <property type="component" value="Unassembled WGS sequence"/>
</dbReference>
<feature type="compositionally biased region" description="Low complexity" evidence="14">
    <location>
        <begin position="3404"/>
        <end position="3422"/>
    </location>
</feature>
<feature type="signal peptide" evidence="15">
    <location>
        <begin position="1"/>
        <end position="17"/>
    </location>
</feature>
<evidence type="ECO:0000256" key="2">
    <source>
        <dbReference type="ARBA" id="ARBA00022525"/>
    </source>
</evidence>
<evidence type="ECO:0000256" key="6">
    <source>
        <dbReference type="ARBA" id="ARBA00022869"/>
    </source>
</evidence>
<feature type="domain" description="Laminin EGF-like" evidence="17">
    <location>
        <begin position="730"/>
        <end position="782"/>
    </location>
</feature>
<evidence type="ECO:0000256" key="4">
    <source>
        <dbReference type="ARBA" id="ARBA00022729"/>
    </source>
</evidence>
<feature type="disulfide bond" evidence="12">
    <location>
        <begin position="476"/>
        <end position="485"/>
    </location>
</feature>
<feature type="disulfide bond" evidence="12">
    <location>
        <begin position="2009"/>
        <end position="2018"/>
    </location>
</feature>
<feature type="disulfide bond" evidence="12">
    <location>
        <begin position="1402"/>
        <end position="1414"/>
    </location>
</feature>
<feature type="domain" description="Laminin EGF-like" evidence="17">
    <location>
        <begin position="2037"/>
        <end position="2083"/>
    </location>
</feature>
<feature type="disulfide bond" evidence="12">
    <location>
        <begin position="1464"/>
        <end position="1473"/>
    </location>
</feature>
<feature type="disulfide bond" evidence="12">
    <location>
        <begin position="1404"/>
        <end position="1421"/>
    </location>
</feature>
<feature type="domain" description="Laminin EGF-like" evidence="17">
    <location>
        <begin position="1937"/>
        <end position="1989"/>
    </location>
</feature>
<feature type="disulfide bond" evidence="12">
    <location>
        <begin position="2111"/>
        <end position="2120"/>
    </location>
</feature>
<dbReference type="Pfam" id="PF00052">
    <property type="entry name" value="Laminin_B"/>
    <property type="match status" value="1"/>
</dbReference>
<dbReference type="SMART" id="SM00136">
    <property type="entry name" value="LamNT"/>
    <property type="match status" value="1"/>
</dbReference>
<feature type="disulfide bond" evidence="12">
    <location>
        <begin position="1561"/>
        <end position="1570"/>
    </location>
</feature>
<feature type="chain" id="PRO_5036434605" description="Laminin subunit alpha" evidence="15">
    <location>
        <begin position="18"/>
        <end position="3873"/>
    </location>
</feature>
<dbReference type="SMART" id="SM00181">
    <property type="entry name" value="EGF"/>
    <property type="match status" value="11"/>
</dbReference>
<dbReference type="PROSITE" id="PS51115">
    <property type="entry name" value="LAMININ_IVA"/>
    <property type="match status" value="1"/>
</dbReference>
<feature type="disulfide bond" evidence="12">
    <location>
        <begin position="638"/>
        <end position="650"/>
    </location>
</feature>
<evidence type="ECO:0000256" key="14">
    <source>
        <dbReference type="SAM" id="MobiDB-lite"/>
    </source>
</evidence>
<feature type="domain" description="Laminin EGF-like" evidence="17">
    <location>
        <begin position="2084"/>
        <end position="2137"/>
    </location>
</feature>
<feature type="disulfide bond" evidence="12">
    <location>
        <begin position="2057"/>
        <end position="2066"/>
    </location>
</feature>
<dbReference type="FunFam" id="2.10.25.10:FF:000083">
    <property type="entry name" value="Laminin subunit alpha"/>
    <property type="match status" value="1"/>
</dbReference>
<feature type="disulfide bond" evidence="12">
    <location>
        <begin position="568"/>
        <end position="577"/>
    </location>
</feature>
<dbReference type="InterPro" id="IPR001791">
    <property type="entry name" value="Laminin_G"/>
</dbReference>
<organism evidence="21 22">
    <name type="scientific">Didymodactylos carnosus</name>
    <dbReference type="NCBI Taxonomy" id="1234261"/>
    <lineage>
        <taxon>Eukaryota</taxon>
        <taxon>Metazoa</taxon>
        <taxon>Spiralia</taxon>
        <taxon>Gnathifera</taxon>
        <taxon>Rotifera</taxon>
        <taxon>Eurotatoria</taxon>
        <taxon>Bdelloidea</taxon>
        <taxon>Philodinida</taxon>
        <taxon>Philodinidae</taxon>
        <taxon>Didymodactylos</taxon>
    </lineage>
</organism>
<dbReference type="EMBL" id="CAJNOK010001499">
    <property type="protein sequence ID" value="CAF0815160.1"/>
    <property type="molecule type" value="Genomic_DNA"/>
</dbReference>
<feature type="domain" description="Laminin EGF-like" evidence="17">
    <location>
        <begin position="1448"/>
        <end position="1491"/>
    </location>
</feature>
<dbReference type="Pfam" id="PF00053">
    <property type="entry name" value="EGF_laminin"/>
    <property type="match status" value="18"/>
</dbReference>
<feature type="domain" description="Laminin EGF-like" evidence="17">
    <location>
        <begin position="1492"/>
        <end position="1539"/>
    </location>
</feature>
<protein>
    <recommendedName>
        <fullName evidence="23">Laminin subunit alpha</fullName>
    </recommendedName>
</protein>
<feature type="disulfide bond" evidence="12">
    <location>
        <begin position="503"/>
        <end position="520"/>
    </location>
</feature>
<dbReference type="InterPro" id="IPR008211">
    <property type="entry name" value="Laminin_N"/>
</dbReference>
<keyword evidence="7" id="KW-0130">Cell adhesion</keyword>
<reference evidence="21" key="1">
    <citation type="submission" date="2021-02" db="EMBL/GenBank/DDBJ databases">
        <authorList>
            <person name="Nowell W R."/>
        </authorList>
    </citation>
    <scope>NUCLEOTIDE SEQUENCE</scope>
</reference>
<evidence type="ECO:0000256" key="1">
    <source>
        <dbReference type="ARBA" id="ARBA00004302"/>
    </source>
</evidence>
<dbReference type="Proteomes" id="UP000682733">
    <property type="component" value="Unassembled WGS sequence"/>
</dbReference>
<feature type="disulfide bond" evidence="12">
    <location>
        <begin position="1861"/>
        <end position="1875"/>
    </location>
</feature>
<feature type="disulfide bond" evidence="12">
    <location>
        <begin position="1423"/>
        <end position="1432"/>
    </location>
</feature>
<comment type="caution">
    <text evidence="21">The sequence shown here is derived from an EMBL/GenBank/DDBJ whole genome shotgun (WGS) entry which is preliminary data.</text>
</comment>
<accession>A0A8S2H4T9</accession>
<feature type="domain" description="Laminin EGF-like" evidence="17">
    <location>
        <begin position="547"/>
        <end position="592"/>
    </location>
</feature>
<keyword evidence="2" id="KW-0964">Secreted</keyword>
<evidence type="ECO:0000256" key="12">
    <source>
        <dbReference type="PROSITE-ProRule" id="PRU00460"/>
    </source>
</evidence>
<dbReference type="CDD" id="cd00055">
    <property type="entry name" value="EGF_Lam"/>
    <property type="match status" value="19"/>
</dbReference>
<dbReference type="FunFam" id="2.10.25.10:FF:000069">
    <property type="entry name" value="Laminin subunit alpha 1"/>
    <property type="match status" value="1"/>
</dbReference>
<comment type="caution">
    <text evidence="12">Lacks conserved residue(s) required for the propagation of feature annotation.</text>
</comment>
<evidence type="ECO:0000256" key="7">
    <source>
        <dbReference type="ARBA" id="ARBA00022889"/>
    </source>
</evidence>
<feature type="disulfide bond" evidence="12">
    <location>
        <begin position="1973"/>
        <end position="1987"/>
    </location>
</feature>
<feature type="disulfide bond" evidence="12">
    <location>
        <begin position="457"/>
        <end position="474"/>
    </location>
</feature>
<keyword evidence="9 12" id="KW-1015">Disulfide bond</keyword>
<feature type="disulfide bond" evidence="12">
    <location>
        <begin position="1961"/>
        <end position="1970"/>
    </location>
</feature>
<feature type="domain" description="Laminin EGF-like" evidence="17">
    <location>
        <begin position="1830"/>
        <end position="1877"/>
    </location>
</feature>
<dbReference type="Gene3D" id="2.10.25.10">
    <property type="entry name" value="Laminin"/>
    <property type="match status" value="21"/>
</dbReference>
<gene>
    <name evidence="20" type="ORF">OVA965_LOCUS5354</name>
    <name evidence="21" type="ORF">TMI583_LOCUS5355</name>
</gene>
<feature type="disulfide bond" evidence="12">
    <location>
        <begin position="593"/>
        <end position="605"/>
    </location>
</feature>
<feature type="disulfide bond" evidence="12">
    <location>
        <begin position="455"/>
        <end position="467"/>
    </location>
</feature>
<keyword evidence="11 12" id="KW-0424">Laminin EGF-like domain</keyword>
<feature type="domain" description="Laminin N-terminal" evidence="19">
    <location>
        <begin position="16"/>
        <end position="280"/>
    </location>
</feature>
<evidence type="ECO:0000313" key="22">
    <source>
        <dbReference type="Proteomes" id="UP000682733"/>
    </source>
</evidence>
<dbReference type="SUPFAM" id="SSF49899">
    <property type="entry name" value="Concanavalin A-like lectins/glucanases"/>
    <property type="match status" value="5"/>
</dbReference>
<dbReference type="SMART" id="SM00282">
    <property type="entry name" value="LamG"/>
    <property type="match status" value="5"/>
</dbReference>
<proteinExistence type="predicted"/>
<dbReference type="InterPro" id="IPR056863">
    <property type="entry name" value="LMN_ATRN_NET-like_EGF"/>
</dbReference>
<evidence type="ECO:0000256" key="3">
    <source>
        <dbReference type="ARBA" id="ARBA00022530"/>
    </source>
</evidence>
<evidence type="ECO:0000256" key="11">
    <source>
        <dbReference type="ARBA" id="ARBA00023292"/>
    </source>
</evidence>
<dbReference type="FunFam" id="2.10.25.10:FF:000407">
    <property type="entry name" value="Laminin subunit alpha-3"/>
    <property type="match status" value="1"/>
</dbReference>
<feature type="domain" description="Laminin G" evidence="16">
    <location>
        <begin position="3489"/>
        <end position="3679"/>
    </location>
</feature>
<keyword evidence="5" id="KW-0677">Repeat</keyword>
<dbReference type="Pfam" id="PF24973">
    <property type="entry name" value="EGF_LMN_ATRN"/>
    <property type="match status" value="1"/>
</dbReference>
<evidence type="ECO:0000259" key="16">
    <source>
        <dbReference type="PROSITE" id="PS50025"/>
    </source>
</evidence>
<feature type="domain" description="Laminin IV type A" evidence="18">
    <location>
        <begin position="1611"/>
        <end position="1796"/>
    </location>
</feature>
<keyword evidence="10" id="KW-0325">Glycoprotein</keyword>
<evidence type="ECO:0000313" key="21">
    <source>
        <dbReference type="EMBL" id="CAF3599248.1"/>
    </source>
</evidence>
<feature type="disulfide bond" evidence="12">
    <location>
        <begin position="700"/>
        <end position="709"/>
    </location>
</feature>
<dbReference type="FunFam" id="2.10.25.10:FF:000189">
    <property type="entry name" value="Laminin subunit alpha 2"/>
    <property type="match status" value="1"/>
</dbReference>
<feature type="disulfide bond" evidence="12">
    <location>
        <begin position="613"/>
        <end position="622"/>
    </location>
</feature>
<feature type="disulfide bond" evidence="12">
    <location>
        <begin position="547"/>
        <end position="559"/>
    </location>
</feature>
<evidence type="ECO:0000256" key="13">
    <source>
        <dbReference type="SAM" id="Coils"/>
    </source>
</evidence>
<dbReference type="InterPro" id="IPR013320">
    <property type="entry name" value="ConA-like_dom_sf"/>
</dbReference>
<evidence type="ECO:0000259" key="17">
    <source>
        <dbReference type="PROSITE" id="PS50027"/>
    </source>
</evidence>
<dbReference type="Pfam" id="PF00054">
    <property type="entry name" value="Laminin_G_1"/>
    <property type="match status" value="1"/>
</dbReference>
<feature type="domain" description="Laminin EGF-like" evidence="17">
    <location>
        <begin position="1540"/>
        <end position="1590"/>
    </location>
</feature>
<keyword evidence="4 15" id="KW-0732">Signal</keyword>
<dbReference type="CDD" id="cd00110">
    <property type="entry name" value="LamG"/>
    <property type="match status" value="5"/>
</dbReference>
<evidence type="ECO:0000256" key="9">
    <source>
        <dbReference type="ARBA" id="ARBA00023157"/>
    </source>
</evidence>
<feature type="domain" description="Laminin EGF-like" evidence="17">
    <location>
        <begin position="501"/>
        <end position="546"/>
    </location>
</feature>
<feature type="domain" description="Laminin EGF-like" evidence="17">
    <location>
        <begin position="638"/>
        <end position="729"/>
    </location>
</feature>
<dbReference type="FunFam" id="2.10.25.10:FF:000188">
    <property type="entry name" value="Laminin subunit gamma 2"/>
    <property type="match status" value="2"/>
</dbReference>
<sequence>MSLKILYFVFILHYINAELLRPPYLNLAREKHITVSATATCGEFINEKTGKITKKKELYCKLTGSSPYEKDFKDSNLIYGQYCDTCDPNIPDKVHSVNYTIDGTDRWWQSPPLSRGIDYQRVNVTVNLGQEYHVAYVYVKMANSPRPAVWALERSTDYGKTFKTWFYFANDFDCRSIFGIEPVFNRSFLNDDDVVCETKFASRIPLESGEMVISLINERPNAKNFSYSDTLQQWTRATNVRLRLLRPTTLQSHLIPSQMRDDSVTRRYFYSIKDIALGGHCVCNGHAESCDKTDPKTPNKMVCRCRHNTCGDYCQYCCPPFVQKKWKQSREKDGFECEPCQCYGHSNECQYDENIDRQSLSIDIHGNYEGGGRCVKCQHNTDGINCEKCVKGYFRNITKKVSDSDVCQKCKCNLKFSTGNCAEGTGKCECKAQYSGINCDECSVGYYNYPECKPCLCSINGTADHKCLPDSGRCVCKMNYDGDFCDTCAPGYYNYPECQPCECERLGSDGNICDITTGQCPCRLNYQNRTCDTCKNGHFGFPGCLPCVCNTEGTTNEICDKEVGLCVCKQNFAGPNCEQCSAGFYGHPTCSPCNCDQTGVIYDACDQRGQCHCKANFGARQCNQCAPGYYRYPACIPCSCDPHGALGVSCQQSTGQCICKSNYAGDKCQECRLGKCVPAGVRNDFSGCGRHNIPGVLCLCKANVEGRQCDRCKEGHWNMRTANPLGCESCDCSEAGTLGILNVCDQTNGQCPCKITTQGQRCDQCADGYFSLKKEDPFGCEPCRCSLGGALSSVCDKETGQCSCRPNIVGRECNTPADNHYFATLHQFRYEVEDGVTPVGSAARYEFDSNEYKNYSWKGYAKFSALQPEVQVSVQLPKPTAYRFVIHYRSYKTDQQQTDANSIDFKTPQLHVKFVSRFVNPLSNAQNFDIDIPYSEEPSFQAGGLLTSESAPMNDYILTLRTNDPIFIDYVLFIPIEYVEANALQQNDGSPDRPCEIDDEEECYHYRYPTLYGMPTTTQTHSYGQNSPVESVDTNTLQRLGVDSLTSIERGRDYRYDLQIPTPGLYYIVVDYHTLDAENSHAQVQVMNSASIDNKAEIYFSYCSYSFICRQIVTQTNIRKPKILSMTNDGRATVIIHVTNQESTGPIAIQSITAIPITQFTYELLKPQFSCVREDDTPCGEVTNGQNIMKFEAEDYYNQHLKTNQFPGADQLVVNNVSAPVFVVPLNSTMPNIYVYGRLNNEQVDATDFPNNYMLTIHYFQTEHSIVPVNIIFYSRSGDSQIGEIRASLCQRPQGCNQIITLQNGSNSIRLNEPEFTAYLAINPNQSIFIDYITVQKIDDKQQETRLASTSPSSDRASQFVKQCLSKNNYDIKFDSNSNSNTFCRQALVSLSATFNERALPCLCDPIGSKNFTCDQYGGQCSCKSNIIGRRCSLCATGYWGFPDCRPCSCPSKICNQQTGDCICPPRVTGRNCDQCAVNTYGFDPLLGCEDCQCRIEGVVSQRMDCALKNGQCYCRENVAGRTCDHCASGHFNYPHCMKCDCDQAGTVDSICDPYTGTCLCKENVYGPRCDQCKPATFALQDDNPKGCTKCYCFGTTNNCRGAQFSYRIIRNMSDWTLTNPALRHDRKDGRLTLYATPSDGVIPTTDDDPLYWIAPRLYLGNKILTYGGNLTFKINYATNSPVQNRSLTKPLVLLRGRDLTIAYFHPRPIQSNRDEDIVVPLKELYFKYQVRGGGSGSSPITRETFIQVLSNITNLYILAGYNPSMTSTTVAAVQLHHADPKSITNGTRQAKSVEVCACPPNYAGLSCETCARGFYKQYQGLNNWICIPCNCNGYSDTCDIETGKCLYCRNNTAGSYCDTCRTGYNGDPTRQTPCRICACPLSLESNNFASSCEMNALTGETTRCFCQQGYYGDRCQSCYPAYWGEPSRQGSRCTLCECNGNIDLYDWNACDQKTGKCISCLNNTAGDYCERCRDWFYGDALRAKSCQQCQCAQCGSNRCDGQTGRCSCKQGVTGPRCDQCLENHYGYHLCDGCKTCDCAVGAKDLTCDTYTGQCQCKPGVTGRKCDVCMTGYWDLTIDGCKQCQCDRFGTIRHLTNTGLSCDANTGKCFCIEGVRGERCDQCEEYYTIVEGRGCLPCDKSNIVPEGWCSRQLIDDVDQLRINLNKTIDNANKITQGRTASERVEKMKLRANNYRNLANNSTLKTRCEYDQLSLSYPANVFCLNEHTKNLTQTLNSIDTYFKQILIDVNYEQDQVKSLMSKAEYEHDRVKEQVEFLEDFADDIDVFSTNLTQHGDDDPTYVIHLIDSVQQIMDQFQIDNEQDTIDNYTIQIDLFHDNVKLIEYDLQETMNNINQLQNQTIEFEQRTKQMEKLTNNANDKLNRINNQLQIFDEISLMKTKLKQSLTLKNTSDTKLINITTIKNDMNDLYNDLQNTFKLTTINYQQINQSMNNLNSKLNDITTDNNRVRTNIRKIYDHVRNISETSNYLQVLYDNMKRQTNYTLYRIFVFKNIIDSVNSLDKTTTDLNKNLTDTYLHVQQKINQTNLIVENLVQHHHQDTNNLMMNNIEQQQLVSTNNHYNDRIDKINRSATVYSRSLETSEKQLPSYKLRIDELKQTADNLEPDSNRIYEESERRKAEFETLKEKILAEKPMNSSKLSDKPLQMEFRDTEDTILKMKNWEATADEQLSTAKYTYDQTVKLQEDIFDIVNEIHKLIEESRSIVSAVRVGASFNRSTGVSLHKPSSFKEANIHSKLSLSFRTREPNGLLAYVGNEANNELDSKPNYMALKLNEHGQLEFNYDLGFGEPSNIVSSQQFIDNQWYDVTVERYGPHGQLTVMDANGTDIFTGASDAQSGLSLLDLHPNRSVLLIGGVPTQVSISQYYQPFAGSISDVRFNDQPISLWNFETSTNHNQGVTHSLSNREAIPGISMNGNGYVLFSKRRLRKLEQSFTLTIIFKTNSPTGLLLAYGGIEKRFFAVQIIDTHPEILMNTGSGLVNVRLVQSVHDNRPHRLHVKKLGSELTIQLDDNQAVIAHDRDEESRIDSNEDLYVGKYLGQDSVRESVTNRGFSGCIQSIHIDRIELTLKSTEYFKKMENVEKTCTTEQIVRTIQFGYVYQEQYAQIGAKNLTIPWAITLRVRIQDQNGTLIYFHNTDNDYLSLTIENGHIIVRHLLLPTISLVQVKCTTPLAKSGWNYISLHRNQQQYTLFLNDVECGSYEQQLGNDRYQFHQYNSVFIGGLPVISSPSEITLTNKNLQKLIGCIGDVNIDGTLINFNNIEKLKNADQNCQLYSTLTPTTSNDEKSLIPPEFSYNATQPSYPDGFRLKFRMRGVPNILDFNDTLTNNSTESDIQFDPLESITNYTQPIKNDNNLLETGDPETSSEEVDIEIDVDEQTEPNSVLITEEQVETTSTVEQSIGTTQSTSLTSTTTSSIQNIVDNSTVTNENELAEEDNIDGMGEEEEEGVIGEHDENSRIRRSCTLPIIPNSLGRDVGFRFGDYVESQAEVSVTSPISLSMNISFTFRTRYTRGLLFYSGNNGMTYARDSTNGEFIAAWLNKGRLQFAFDCGSGKAEIESMGRLNDDRWHRVDIIREKNNGTLYIDNILEGSIIPPGTKDSLNTDGIFHFGNIPSTEEFLSQRRRQLHHFKHQKGNHHLQFIGCLSAIQIANQDVIFQTNKNNGISKCHENEESGIFIHDEKPIILEQSFHLGQKFNLSLHFKSRVKSGLLLAVTSQSNGDNDQDDNANEPAFFVVYLDKGNVVVTIQNNIEELHVVHSPIVFDNELCDGQWHFLDVIKDYSFVRLQVDDKPVVEETSLNELDLNTNGPLFIGRVPENLLPSIVQDVPPYVGCMTNLKLITSEQHAQPLHSLPDVDHACPTN</sequence>
<dbReference type="InterPro" id="IPR000034">
    <property type="entry name" value="Laminin_IV"/>
</dbReference>
<dbReference type="FunFam" id="2.10.25.10:FF:000074">
    <property type="entry name" value="Laminin subunit alpha"/>
    <property type="match status" value="1"/>
</dbReference>
<feature type="disulfide bond" evidence="12">
    <location>
        <begin position="430"/>
        <end position="439"/>
    </location>
</feature>
<dbReference type="PROSITE" id="PS50025">
    <property type="entry name" value="LAM_G_DOMAIN"/>
    <property type="match status" value="5"/>
</dbReference>
<feature type="coiled-coil region" evidence="13">
    <location>
        <begin position="2596"/>
        <end position="2648"/>
    </location>
</feature>
<feature type="disulfide bond" evidence="12">
    <location>
        <begin position="501"/>
        <end position="513"/>
    </location>
</feature>
<dbReference type="PRINTS" id="PR00011">
    <property type="entry name" value="EGFLAMININ"/>
</dbReference>
<feature type="domain" description="Laminin EGF-like" evidence="17">
    <location>
        <begin position="1990"/>
        <end position="2036"/>
    </location>
</feature>
<dbReference type="EMBL" id="CAJOBA010001500">
    <property type="protein sequence ID" value="CAF3599248.1"/>
    <property type="molecule type" value="Genomic_DNA"/>
</dbReference>
<feature type="domain" description="Laminin EGF-like" evidence="17">
    <location>
        <begin position="593"/>
        <end position="637"/>
    </location>
</feature>
<feature type="domain" description="Laminin EGF-like" evidence="17">
    <location>
        <begin position="410"/>
        <end position="454"/>
    </location>
</feature>
<evidence type="ECO:0000256" key="10">
    <source>
        <dbReference type="ARBA" id="ARBA00023180"/>
    </source>
</evidence>
<dbReference type="Pfam" id="PF02210">
    <property type="entry name" value="Laminin_G_2"/>
    <property type="match status" value="4"/>
</dbReference>
<dbReference type="InterPro" id="IPR050440">
    <property type="entry name" value="Laminin/Netrin_ECM"/>
</dbReference>
<dbReference type="GO" id="GO:0005604">
    <property type="term" value="C:basement membrane"/>
    <property type="evidence" value="ECO:0007669"/>
    <property type="project" value="UniProtKB-SubCell"/>
</dbReference>
<dbReference type="Gene3D" id="2.60.120.200">
    <property type="match status" value="5"/>
</dbReference>
<dbReference type="PROSITE" id="PS50027">
    <property type="entry name" value="EGF_LAM_2"/>
    <property type="match status" value="16"/>
</dbReference>
<evidence type="ECO:0000256" key="8">
    <source>
        <dbReference type="ARBA" id="ARBA00023054"/>
    </source>
</evidence>
<evidence type="ECO:0000259" key="18">
    <source>
        <dbReference type="PROSITE" id="PS51115"/>
    </source>
</evidence>
<dbReference type="FunFam" id="2.10.25.10:FF:000209">
    <property type="entry name" value="Laminin subunit alpha 5"/>
    <property type="match status" value="1"/>
</dbReference>
<feature type="domain" description="Laminin G" evidence="16">
    <location>
        <begin position="2727"/>
        <end position="2918"/>
    </location>
</feature>
<dbReference type="FunFam" id="2.10.25.10:FF:000011">
    <property type="entry name" value="Cadherin EGF LAG seven-pass G-type receptor"/>
    <property type="match status" value="1"/>
</dbReference>
<dbReference type="InterPro" id="IPR002049">
    <property type="entry name" value="LE_dom"/>
</dbReference>
<name>A0A8S2H4T9_9BILA</name>
<keyword evidence="6" id="KW-0084">Basement membrane</keyword>
<dbReference type="PANTHER" id="PTHR10574">
    <property type="entry name" value="NETRIN/LAMININ-RELATED"/>
    <property type="match status" value="1"/>
</dbReference>